<organism evidence="1 2">
    <name type="scientific">Armillaria gallica</name>
    <name type="common">Bulbous honey fungus</name>
    <name type="synonym">Armillaria bulbosa</name>
    <dbReference type="NCBI Taxonomy" id="47427"/>
    <lineage>
        <taxon>Eukaryota</taxon>
        <taxon>Fungi</taxon>
        <taxon>Dikarya</taxon>
        <taxon>Basidiomycota</taxon>
        <taxon>Agaricomycotina</taxon>
        <taxon>Agaricomycetes</taxon>
        <taxon>Agaricomycetidae</taxon>
        <taxon>Agaricales</taxon>
        <taxon>Marasmiineae</taxon>
        <taxon>Physalacriaceae</taxon>
        <taxon>Armillaria</taxon>
    </lineage>
</organism>
<dbReference type="Proteomes" id="UP000217790">
    <property type="component" value="Unassembled WGS sequence"/>
</dbReference>
<dbReference type="AlphaFoldDB" id="A0A2H3CZM1"/>
<sequence length="90" mass="10617">MNVVCPYTPPIPYPRTAYLCLDFGVFCHNEKRLRARAWCCLPTSPLLHCRTSLRTFLSSNEYWHQEADVVSFKNTMRRYVEQAFNLSAQR</sequence>
<dbReference type="InParanoid" id="A0A2H3CZM1"/>
<evidence type="ECO:0000313" key="1">
    <source>
        <dbReference type="EMBL" id="PBK80746.1"/>
    </source>
</evidence>
<proteinExistence type="predicted"/>
<reference evidence="2" key="1">
    <citation type="journal article" date="2017" name="Nat. Ecol. Evol.">
        <title>Genome expansion and lineage-specific genetic innovations in the forest pathogenic fungi Armillaria.</title>
        <authorList>
            <person name="Sipos G."/>
            <person name="Prasanna A.N."/>
            <person name="Walter M.C."/>
            <person name="O'Connor E."/>
            <person name="Balint B."/>
            <person name="Krizsan K."/>
            <person name="Kiss B."/>
            <person name="Hess J."/>
            <person name="Varga T."/>
            <person name="Slot J."/>
            <person name="Riley R."/>
            <person name="Boka B."/>
            <person name="Rigling D."/>
            <person name="Barry K."/>
            <person name="Lee J."/>
            <person name="Mihaltcheva S."/>
            <person name="LaButti K."/>
            <person name="Lipzen A."/>
            <person name="Waldron R."/>
            <person name="Moloney N.M."/>
            <person name="Sperisen C."/>
            <person name="Kredics L."/>
            <person name="Vagvoelgyi C."/>
            <person name="Patrignani A."/>
            <person name="Fitzpatrick D."/>
            <person name="Nagy I."/>
            <person name="Doyle S."/>
            <person name="Anderson J.B."/>
            <person name="Grigoriev I.V."/>
            <person name="Gueldener U."/>
            <person name="Muensterkoetter M."/>
            <person name="Nagy L.G."/>
        </authorList>
    </citation>
    <scope>NUCLEOTIDE SEQUENCE [LARGE SCALE GENOMIC DNA]</scope>
    <source>
        <strain evidence="2">Ar21-2</strain>
    </source>
</reference>
<keyword evidence="2" id="KW-1185">Reference proteome</keyword>
<accession>A0A2H3CZM1</accession>
<gene>
    <name evidence="1" type="ORF">ARMGADRAFT_1020683</name>
</gene>
<protein>
    <submittedName>
        <fullName evidence="1">Uncharacterized protein</fullName>
    </submittedName>
</protein>
<name>A0A2H3CZM1_ARMGA</name>
<evidence type="ECO:0000313" key="2">
    <source>
        <dbReference type="Proteomes" id="UP000217790"/>
    </source>
</evidence>
<dbReference type="EMBL" id="KZ293740">
    <property type="protein sequence ID" value="PBK80746.1"/>
    <property type="molecule type" value="Genomic_DNA"/>
</dbReference>